<comment type="caution">
    <text evidence="3">The sequence shown here is derived from an EMBL/GenBank/DDBJ whole genome shotgun (WGS) entry which is preliminary data.</text>
</comment>
<dbReference type="CDD" id="cd06259">
    <property type="entry name" value="YdcF-like"/>
    <property type="match status" value="1"/>
</dbReference>
<protein>
    <submittedName>
        <fullName evidence="3">Membrane protein</fullName>
    </submittedName>
</protein>
<feature type="transmembrane region" description="Helical" evidence="1">
    <location>
        <begin position="39"/>
        <end position="63"/>
    </location>
</feature>
<dbReference type="InterPro" id="IPR014729">
    <property type="entry name" value="Rossmann-like_a/b/a_fold"/>
</dbReference>
<keyword evidence="1" id="KW-0472">Membrane</keyword>
<gene>
    <name evidence="3" type="ORF">LMG27198_15320</name>
</gene>
<dbReference type="PANTHER" id="PTHR30336:SF4">
    <property type="entry name" value="ENVELOPE BIOGENESIS FACTOR ELYC"/>
    <property type="match status" value="1"/>
</dbReference>
<dbReference type="PANTHER" id="PTHR30336">
    <property type="entry name" value="INNER MEMBRANE PROTEIN, PROBABLE PERMEASE"/>
    <property type="match status" value="1"/>
</dbReference>
<sequence>MFFILSKTLAFFASPINLALVIGAAGIALCLAGRRRPGCALGAGALLFLLVLGFSPIPLLLALPLETRFPPLPADAPAPDGIIVLGGSMDEQSSSRHGQAVINDAAERLTEALRLRRLYPRARLVFTGGSASLRGSEHTEAEFVEKFWSALGLDASDVLYESRSRNTYENAVFTRDLVHPAPGERWLLVTSATHMPRAVGLFRKAGFPVVADPVDYRTSGEFGWTLNPRASDNFALAELATHEWIGLVAYRLTGKTDALFPAP</sequence>
<evidence type="ECO:0000256" key="1">
    <source>
        <dbReference type="SAM" id="Phobius"/>
    </source>
</evidence>
<dbReference type="GO" id="GO:0043164">
    <property type="term" value="P:Gram-negative-bacterium-type cell wall biogenesis"/>
    <property type="evidence" value="ECO:0007669"/>
    <property type="project" value="TreeGrafter"/>
</dbReference>
<dbReference type="RefSeq" id="WP_281801817.1">
    <property type="nucleotide sequence ID" value="NZ_BSEC01000001.1"/>
</dbReference>
<name>A0A9W6LRE7_9HYPH</name>
<dbReference type="Pfam" id="PF02698">
    <property type="entry name" value="DUF218"/>
    <property type="match status" value="1"/>
</dbReference>
<dbReference type="GO" id="GO:0000270">
    <property type="term" value="P:peptidoglycan metabolic process"/>
    <property type="evidence" value="ECO:0007669"/>
    <property type="project" value="TreeGrafter"/>
</dbReference>
<reference evidence="3" key="1">
    <citation type="journal article" date="2023" name="Int. J. Syst. Evol. Microbiol.">
        <title>Methylocystis iwaonis sp. nov., a type II methane-oxidizing bacterium from surface soil of a rice paddy field in Japan, and emended description of the genus Methylocystis (ex Whittenbury et al. 1970) Bowman et al. 1993.</title>
        <authorList>
            <person name="Kaise H."/>
            <person name="Sawadogo J.B."/>
            <person name="Alam M.S."/>
            <person name="Ueno C."/>
            <person name="Dianou D."/>
            <person name="Shinjo R."/>
            <person name="Asakawa S."/>
        </authorList>
    </citation>
    <scope>NUCLEOTIDE SEQUENCE</scope>
    <source>
        <strain evidence="3">LMG27198</strain>
    </source>
</reference>
<keyword evidence="1" id="KW-0812">Transmembrane</keyword>
<dbReference type="Gene3D" id="3.40.50.620">
    <property type="entry name" value="HUPs"/>
    <property type="match status" value="1"/>
</dbReference>
<dbReference type="EMBL" id="BSEC01000001">
    <property type="protein sequence ID" value="GLI92540.1"/>
    <property type="molecule type" value="Genomic_DNA"/>
</dbReference>
<dbReference type="InterPro" id="IPR051599">
    <property type="entry name" value="Cell_Envelope_Assoc"/>
</dbReference>
<dbReference type="AlphaFoldDB" id="A0A9W6LRE7"/>
<keyword evidence="1" id="KW-1133">Transmembrane helix</keyword>
<accession>A0A9W6LRE7</accession>
<dbReference type="GO" id="GO:0005886">
    <property type="term" value="C:plasma membrane"/>
    <property type="evidence" value="ECO:0007669"/>
    <property type="project" value="TreeGrafter"/>
</dbReference>
<feature type="domain" description="DUF218" evidence="2">
    <location>
        <begin position="80"/>
        <end position="246"/>
    </location>
</feature>
<evidence type="ECO:0000313" key="3">
    <source>
        <dbReference type="EMBL" id="GLI92540.1"/>
    </source>
</evidence>
<dbReference type="InterPro" id="IPR003848">
    <property type="entry name" value="DUF218"/>
</dbReference>
<dbReference type="Proteomes" id="UP001144323">
    <property type="component" value="Unassembled WGS sequence"/>
</dbReference>
<evidence type="ECO:0000313" key="4">
    <source>
        <dbReference type="Proteomes" id="UP001144323"/>
    </source>
</evidence>
<evidence type="ECO:0000259" key="2">
    <source>
        <dbReference type="Pfam" id="PF02698"/>
    </source>
</evidence>
<feature type="transmembrane region" description="Helical" evidence="1">
    <location>
        <begin position="12"/>
        <end position="32"/>
    </location>
</feature>
<organism evidence="3 4">
    <name type="scientific">Methylocystis echinoides</name>
    <dbReference type="NCBI Taxonomy" id="29468"/>
    <lineage>
        <taxon>Bacteria</taxon>
        <taxon>Pseudomonadati</taxon>
        <taxon>Pseudomonadota</taxon>
        <taxon>Alphaproteobacteria</taxon>
        <taxon>Hyphomicrobiales</taxon>
        <taxon>Methylocystaceae</taxon>
        <taxon>Methylocystis</taxon>
    </lineage>
</organism>
<keyword evidence="4" id="KW-1185">Reference proteome</keyword>
<proteinExistence type="predicted"/>